<sequence>MISVGSCSVLGRRLVVGYGLLTLPNVLRVVGGEILLKLVTVFGLAGLDGLFRCISRFLVFVIVCVIVFVRILFRLQLVFDISIEPRFFVGIACYCFRWNTEAQKTKTVSPLHSLTNVSEFSRLA</sequence>
<keyword evidence="1" id="KW-1133">Transmembrane helix</keyword>
<evidence type="ECO:0000256" key="1">
    <source>
        <dbReference type="SAM" id="Phobius"/>
    </source>
</evidence>
<keyword evidence="1" id="KW-0812">Transmembrane</keyword>
<dbReference type="Proteomes" id="UP001209878">
    <property type="component" value="Unassembled WGS sequence"/>
</dbReference>
<dbReference type="EMBL" id="JAODUO010000868">
    <property type="protein sequence ID" value="KAK2173526.1"/>
    <property type="molecule type" value="Genomic_DNA"/>
</dbReference>
<evidence type="ECO:0000313" key="2">
    <source>
        <dbReference type="EMBL" id="KAK2173526.1"/>
    </source>
</evidence>
<keyword evidence="3" id="KW-1185">Reference proteome</keyword>
<gene>
    <name evidence="2" type="ORF">NP493_869g01006</name>
</gene>
<organism evidence="2 3">
    <name type="scientific">Ridgeia piscesae</name>
    <name type="common">Tubeworm</name>
    <dbReference type="NCBI Taxonomy" id="27915"/>
    <lineage>
        <taxon>Eukaryota</taxon>
        <taxon>Metazoa</taxon>
        <taxon>Spiralia</taxon>
        <taxon>Lophotrochozoa</taxon>
        <taxon>Annelida</taxon>
        <taxon>Polychaeta</taxon>
        <taxon>Sedentaria</taxon>
        <taxon>Canalipalpata</taxon>
        <taxon>Sabellida</taxon>
        <taxon>Siboglinidae</taxon>
        <taxon>Ridgeia</taxon>
    </lineage>
</organism>
<proteinExistence type="predicted"/>
<dbReference type="AlphaFoldDB" id="A0AAD9KLJ4"/>
<feature type="transmembrane region" description="Helical" evidence="1">
    <location>
        <begin position="26"/>
        <end position="47"/>
    </location>
</feature>
<accession>A0AAD9KLJ4</accession>
<name>A0AAD9KLJ4_RIDPI</name>
<reference evidence="2" key="1">
    <citation type="journal article" date="2023" name="Mol. Biol. Evol.">
        <title>Third-Generation Sequencing Reveals the Adaptive Role of the Epigenome in Three Deep-Sea Polychaetes.</title>
        <authorList>
            <person name="Perez M."/>
            <person name="Aroh O."/>
            <person name="Sun Y."/>
            <person name="Lan Y."/>
            <person name="Juniper S.K."/>
            <person name="Young C.R."/>
            <person name="Angers B."/>
            <person name="Qian P.Y."/>
        </authorList>
    </citation>
    <scope>NUCLEOTIDE SEQUENCE</scope>
    <source>
        <strain evidence="2">R07B-5</strain>
    </source>
</reference>
<comment type="caution">
    <text evidence="2">The sequence shown here is derived from an EMBL/GenBank/DDBJ whole genome shotgun (WGS) entry which is preliminary data.</text>
</comment>
<protein>
    <submittedName>
        <fullName evidence="2">Uncharacterized protein</fullName>
    </submittedName>
</protein>
<keyword evidence="1" id="KW-0472">Membrane</keyword>
<feature type="transmembrane region" description="Helical" evidence="1">
    <location>
        <begin position="54"/>
        <end position="73"/>
    </location>
</feature>
<evidence type="ECO:0000313" key="3">
    <source>
        <dbReference type="Proteomes" id="UP001209878"/>
    </source>
</evidence>